<feature type="region of interest" description="Disordered" evidence="1">
    <location>
        <begin position="85"/>
        <end position="109"/>
    </location>
</feature>
<feature type="compositionally biased region" description="Low complexity" evidence="1">
    <location>
        <begin position="9"/>
        <end position="21"/>
    </location>
</feature>
<gene>
    <name evidence="2" type="ORF">KC01_LOCUS41305</name>
</gene>
<evidence type="ECO:0000313" key="2">
    <source>
        <dbReference type="EMBL" id="CAL1615330.1"/>
    </source>
</evidence>
<protein>
    <submittedName>
        <fullName evidence="2">Uncharacterized protein</fullName>
    </submittedName>
</protein>
<sequence>MQASTTVRAPASPDDSAPDSASILLRNVSPVAPSSRKSVRLASRDPGSVRAYLAARGVVPGPDATSLQLQSLFDQLSSGLYLAPPGIGSPSPQTSIQDEAHSGEARLPPAASSRGFWAFPWILRLFCCGLPGSSTRS</sequence>
<organism evidence="2 3">
    <name type="scientific">Knipowitschia caucasica</name>
    <name type="common">Caucasian dwarf goby</name>
    <name type="synonym">Pomatoschistus caucasicus</name>
    <dbReference type="NCBI Taxonomy" id="637954"/>
    <lineage>
        <taxon>Eukaryota</taxon>
        <taxon>Metazoa</taxon>
        <taxon>Chordata</taxon>
        <taxon>Craniata</taxon>
        <taxon>Vertebrata</taxon>
        <taxon>Euteleostomi</taxon>
        <taxon>Actinopterygii</taxon>
        <taxon>Neopterygii</taxon>
        <taxon>Teleostei</taxon>
        <taxon>Neoteleostei</taxon>
        <taxon>Acanthomorphata</taxon>
        <taxon>Gobiaria</taxon>
        <taxon>Gobiiformes</taxon>
        <taxon>Gobioidei</taxon>
        <taxon>Gobiidae</taxon>
        <taxon>Gobiinae</taxon>
        <taxon>Knipowitschia</taxon>
    </lineage>
</organism>
<evidence type="ECO:0000256" key="1">
    <source>
        <dbReference type="SAM" id="MobiDB-lite"/>
    </source>
</evidence>
<feature type="region of interest" description="Disordered" evidence="1">
    <location>
        <begin position="1"/>
        <end position="21"/>
    </location>
</feature>
<keyword evidence="3" id="KW-1185">Reference proteome</keyword>
<name>A0AAV2MPT1_KNICA</name>
<reference evidence="2 3" key="1">
    <citation type="submission" date="2024-04" db="EMBL/GenBank/DDBJ databases">
        <authorList>
            <person name="Waldvogel A.-M."/>
            <person name="Schoenle A."/>
        </authorList>
    </citation>
    <scope>NUCLEOTIDE SEQUENCE [LARGE SCALE GENOMIC DNA]</scope>
</reference>
<dbReference type="AlphaFoldDB" id="A0AAV2MPT1"/>
<dbReference type="EMBL" id="OZ035831">
    <property type="protein sequence ID" value="CAL1615330.1"/>
    <property type="molecule type" value="Genomic_DNA"/>
</dbReference>
<dbReference type="Proteomes" id="UP001497482">
    <property type="component" value="Chromosome 9"/>
</dbReference>
<proteinExistence type="predicted"/>
<accession>A0AAV2MPT1</accession>
<evidence type="ECO:0000313" key="3">
    <source>
        <dbReference type="Proteomes" id="UP001497482"/>
    </source>
</evidence>